<reference evidence="1 2" key="1">
    <citation type="journal article" date="2014" name="Genome Announc.">
        <title>Draft Genome Sequences of Two Vibrionaceae Species, Vibrio ponticus C121 and Photobacterium aphoticum C119, Isolated as Coral Reef Microbiota.</title>
        <authorList>
            <person name="Al-saari N."/>
            <person name="Meirelles P.M."/>
            <person name="Mino S."/>
            <person name="Suda W."/>
            <person name="Oshima K."/>
            <person name="Hattori M."/>
            <person name="Ohkuma M."/>
            <person name="Thompson F.L."/>
            <person name="Gomez-Gil B."/>
            <person name="Sawabe T."/>
            <person name="Sawabe T."/>
        </authorList>
    </citation>
    <scope>NUCLEOTIDE SEQUENCE [LARGE SCALE GENOMIC DNA]</scope>
    <source>
        <strain evidence="1 2">JCM 19237</strain>
    </source>
</reference>
<sequence length="134" mass="15235">MNKNDAPRGIRNNNPLNIEFSTRNNWRGQVGSDGRFCIFQDDKFGFRAAARVLRSYQKRGINTIQSIVHTFAPSHENDSDHYANMVAKWSGYDKNKMLDVRNDDVAAKVIKAMARMEVGHKYTIGEVMEGVKLA</sequence>
<dbReference type="STRING" id="754436.JCM19237_5853"/>
<dbReference type="EMBL" id="BBMN01000001">
    <property type="protein sequence ID" value="GAL02960.1"/>
    <property type="molecule type" value="Genomic_DNA"/>
</dbReference>
<gene>
    <name evidence="1" type="ORF">JCM19237_5853</name>
</gene>
<protein>
    <submittedName>
        <fullName evidence="1">Structural protein P5</fullName>
    </submittedName>
</protein>
<organism evidence="1 2">
    <name type="scientific">Photobacterium aphoticum</name>
    <dbReference type="NCBI Taxonomy" id="754436"/>
    <lineage>
        <taxon>Bacteria</taxon>
        <taxon>Pseudomonadati</taxon>
        <taxon>Pseudomonadota</taxon>
        <taxon>Gammaproteobacteria</taxon>
        <taxon>Vibrionales</taxon>
        <taxon>Vibrionaceae</taxon>
        <taxon>Photobacterium</taxon>
    </lineage>
</organism>
<accession>A0A090QIK7</accession>
<name>A0A090QIK7_9GAMM</name>
<dbReference type="Proteomes" id="UP000029227">
    <property type="component" value="Unassembled WGS sequence"/>
</dbReference>
<evidence type="ECO:0000313" key="1">
    <source>
        <dbReference type="EMBL" id="GAL02960.1"/>
    </source>
</evidence>
<proteinExistence type="predicted"/>
<comment type="caution">
    <text evidence="1">The sequence shown here is derived from an EMBL/GenBank/DDBJ whole genome shotgun (WGS) entry which is preliminary data.</text>
</comment>
<evidence type="ECO:0000313" key="2">
    <source>
        <dbReference type="Proteomes" id="UP000029227"/>
    </source>
</evidence>
<dbReference type="eggNOG" id="ENOG5032ZB3">
    <property type="taxonomic scope" value="Bacteria"/>
</dbReference>
<dbReference type="AlphaFoldDB" id="A0A090QIK7"/>